<comment type="caution">
    <text evidence="6">The sequence shown here is derived from an EMBL/GenBank/DDBJ whole genome shotgun (WGS) entry which is preliminary data.</text>
</comment>
<dbReference type="GO" id="GO:0003700">
    <property type="term" value="F:DNA-binding transcription factor activity"/>
    <property type="evidence" value="ECO:0007669"/>
    <property type="project" value="InterPro"/>
</dbReference>
<dbReference type="Pfam" id="PF03466">
    <property type="entry name" value="LysR_substrate"/>
    <property type="match status" value="1"/>
</dbReference>
<evidence type="ECO:0000313" key="7">
    <source>
        <dbReference type="Proteomes" id="UP000321306"/>
    </source>
</evidence>
<dbReference type="InterPro" id="IPR036390">
    <property type="entry name" value="WH_DNA-bd_sf"/>
</dbReference>
<evidence type="ECO:0000256" key="4">
    <source>
        <dbReference type="ARBA" id="ARBA00023163"/>
    </source>
</evidence>
<name>A0A511N8B1_DEIC1</name>
<dbReference type="PRINTS" id="PR00039">
    <property type="entry name" value="HTHLYSR"/>
</dbReference>
<accession>A0A511N8B1</accession>
<evidence type="ECO:0000259" key="5">
    <source>
        <dbReference type="PROSITE" id="PS50931"/>
    </source>
</evidence>
<dbReference type="OrthoDB" id="9803735at2"/>
<dbReference type="AlphaFoldDB" id="A0A511N8B1"/>
<keyword evidence="7" id="KW-1185">Reference proteome</keyword>
<keyword evidence="3" id="KW-0238">DNA-binding</keyword>
<dbReference type="FunFam" id="1.10.10.10:FF:000001">
    <property type="entry name" value="LysR family transcriptional regulator"/>
    <property type="match status" value="1"/>
</dbReference>
<dbReference type="InterPro" id="IPR036388">
    <property type="entry name" value="WH-like_DNA-bd_sf"/>
</dbReference>
<evidence type="ECO:0000256" key="2">
    <source>
        <dbReference type="ARBA" id="ARBA00023015"/>
    </source>
</evidence>
<comment type="similarity">
    <text evidence="1">Belongs to the LysR transcriptional regulatory family.</text>
</comment>
<dbReference type="EMBL" id="BJXB01000028">
    <property type="protein sequence ID" value="GEM49082.1"/>
    <property type="molecule type" value="Genomic_DNA"/>
</dbReference>
<dbReference type="CDD" id="cd08414">
    <property type="entry name" value="PBP2_LTTR_aromatics_like"/>
    <property type="match status" value="1"/>
</dbReference>
<proteinExistence type="inferred from homology"/>
<evidence type="ECO:0000256" key="3">
    <source>
        <dbReference type="ARBA" id="ARBA00023125"/>
    </source>
</evidence>
<dbReference type="Pfam" id="PF00126">
    <property type="entry name" value="HTH_1"/>
    <property type="match status" value="1"/>
</dbReference>
<dbReference type="SUPFAM" id="SSF53850">
    <property type="entry name" value="Periplasmic binding protein-like II"/>
    <property type="match status" value="1"/>
</dbReference>
<dbReference type="PANTHER" id="PTHR30346:SF17">
    <property type="entry name" value="LYSR FAMILY TRANSCRIPTIONAL REGULATOR"/>
    <property type="match status" value="1"/>
</dbReference>
<reference evidence="6 7" key="1">
    <citation type="submission" date="2019-07" db="EMBL/GenBank/DDBJ databases">
        <title>Whole genome shotgun sequence of Deinococcus cellulosilyticus NBRC 106333.</title>
        <authorList>
            <person name="Hosoyama A."/>
            <person name="Uohara A."/>
            <person name="Ohji S."/>
            <person name="Ichikawa N."/>
        </authorList>
    </citation>
    <scope>NUCLEOTIDE SEQUENCE [LARGE SCALE GENOMIC DNA]</scope>
    <source>
        <strain evidence="6 7">NBRC 106333</strain>
    </source>
</reference>
<protein>
    <submittedName>
        <fullName evidence="6">LysR family transcriptional regulator</fullName>
    </submittedName>
</protein>
<dbReference type="InterPro" id="IPR000847">
    <property type="entry name" value="LysR_HTH_N"/>
</dbReference>
<dbReference type="SUPFAM" id="SSF46785">
    <property type="entry name" value="Winged helix' DNA-binding domain"/>
    <property type="match status" value="1"/>
</dbReference>
<dbReference type="PROSITE" id="PS50931">
    <property type="entry name" value="HTH_LYSR"/>
    <property type="match status" value="1"/>
</dbReference>
<dbReference type="GO" id="GO:0032993">
    <property type="term" value="C:protein-DNA complex"/>
    <property type="evidence" value="ECO:0007669"/>
    <property type="project" value="TreeGrafter"/>
</dbReference>
<feature type="domain" description="HTH lysR-type" evidence="5">
    <location>
        <begin position="42"/>
        <end position="99"/>
    </location>
</feature>
<keyword evidence="2" id="KW-0805">Transcription regulation</keyword>
<gene>
    <name evidence="6" type="ORF">DC3_47170</name>
</gene>
<evidence type="ECO:0000313" key="6">
    <source>
        <dbReference type="EMBL" id="GEM49082.1"/>
    </source>
</evidence>
<dbReference type="Gene3D" id="1.10.10.10">
    <property type="entry name" value="Winged helix-like DNA-binding domain superfamily/Winged helix DNA-binding domain"/>
    <property type="match status" value="1"/>
</dbReference>
<organism evidence="6 7">
    <name type="scientific">Deinococcus cellulosilyticus (strain DSM 18568 / NBRC 106333 / KACC 11606 / 5516J-15)</name>
    <dbReference type="NCBI Taxonomy" id="1223518"/>
    <lineage>
        <taxon>Bacteria</taxon>
        <taxon>Thermotogati</taxon>
        <taxon>Deinococcota</taxon>
        <taxon>Deinococci</taxon>
        <taxon>Deinococcales</taxon>
        <taxon>Deinococcaceae</taxon>
        <taxon>Deinococcus</taxon>
    </lineage>
</organism>
<sequence length="333" mass="36997">MVSSFLEGIFPRFFSDSTVHSIIMHVHHYFPEASSRIIYMMIETRLLRYFVTVAEKLHFARAAEELHLAPQPLSQAIKRLEDQLGVQLFHRTSRKVELTPAGQVFYTRTQAMLTQLEETILLTQRVSQGGAGAMRVGYVPGATASVLPALLRICNREFPDLRLHLREMTALEQLEALNNQQIDAGILVGLSFPAPTEHILVKHEPLVAVFPADHPFAEKGHLQTSDLLSEPIIGFDPEHCPELVTFIDEVVPAGHRQQDLRQVVMSEQAALSLVEAGIGVAIVTAGMGQRSTLGTKVLPIQNAQTTYQLVWQDNGNPAVLSMLGLRQHIDLPL</sequence>
<dbReference type="Proteomes" id="UP000321306">
    <property type="component" value="Unassembled WGS sequence"/>
</dbReference>
<evidence type="ECO:0000256" key="1">
    <source>
        <dbReference type="ARBA" id="ARBA00009437"/>
    </source>
</evidence>
<dbReference type="Gene3D" id="3.40.190.10">
    <property type="entry name" value="Periplasmic binding protein-like II"/>
    <property type="match status" value="2"/>
</dbReference>
<dbReference type="InterPro" id="IPR005119">
    <property type="entry name" value="LysR_subst-bd"/>
</dbReference>
<keyword evidence="4" id="KW-0804">Transcription</keyword>
<dbReference type="PANTHER" id="PTHR30346">
    <property type="entry name" value="TRANSCRIPTIONAL DUAL REGULATOR HCAR-RELATED"/>
    <property type="match status" value="1"/>
</dbReference>
<dbReference type="GO" id="GO:0003677">
    <property type="term" value="F:DNA binding"/>
    <property type="evidence" value="ECO:0007669"/>
    <property type="project" value="UniProtKB-KW"/>
</dbReference>